<dbReference type="GeneID" id="100901171"/>
<dbReference type="GO" id="GO:0099095">
    <property type="term" value="F:ligand-gated monoatomic anion channel activity"/>
    <property type="evidence" value="ECO:0007669"/>
    <property type="project" value="UniProtKB-ARBA"/>
</dbReference>
<protein>
    <submittedName>
        <fullName evidence="4">Gamma-aminobutyric acid receptor subunit beta-3-like</fullName>
    </submittedName>
</protein>
<dbReference type="InterPro" id="IPR006201">
    <property type="entry name" value="Neur_channel"/>
</dbReference>
<feature type="transmembrane region" description="Helical" evidence="1">
    <location>
        <begin position="130"/>
        <end position="152"/>
    </location>
</feature>
<organism evidence="3 4">
    <name type="scientific">Galendromus occidentalis</name>
    <name type="common">western predatory mite</name>
    <dbReference type="NCBI Taxonomy" id="34638"/>
    <lineage>
        <taxon>Eukaryota</taxon>
        <taxon>Metazoa</taxon>
        <taxon>Ecdysozoa</taxon>
        <taxon>Arthropoda</taxon>
        <taxon>Chelicerata</taxon>
        <taxon>Arachnida</taxon>
        <taxon>Acari</taxon>
        <taxon>Parasitiformes</taxon>
        <taxon>Mesostigmata</taxon>
        <taxon>Gamasina</taxon>
        <taxon>Phytoseioidea</taxon>
        <taxon>Phytoseiidae</taxon>
        <taxon>Typhlodrominae</taxon>
        <taxon>Galendromus</taxon>
    </lineage>
</organism>
<dbReference type="RefSeq" id="XP_003745145.1">
    <property type="nucleotide sequence ID" value="XM_003745097.1"/>
</dbReference>
<keyword evidence="1" id="KW-0812">Transmembrane</keyword>
<gene>
    <name evidence="4" type="primary">LOC100901171</name>
</gene>
<evidence type="ECO:0000313" key="4">
    <source>
        <dbReference type="RefSeq" id="XP_003745145.1"/>
    </source>
</evidence>
<dbReference type="PRINTS" id="PR00253">
    <property type="entry name" value="GABAARECEPTR"/>
</dbReference>
<dbReference type="InterPro" id="IPR036719">
    <property type="entry name" value="Neuro-gated_channel_TM_sf"/>
</dbReference>
<keyword evidence="1" id="KW-0472">Membrane</keyword>
<feature type="transmembrane region" description="Helical" evidence="1">
    <location>
        <begin position="231"/>
        <end position="249"/>
    </location>
</feature>
<keyword evidence="3" id="KW-1185">Reference proteome</keyword>
<evidence type="ECO:0000259" key="2">
    <source>
        <dbReference type="Pfam" id="PF02932"/>
    </source>
</evidence>
<dbReference type="GO" id="GO:0016020">
    <property type="term" value="C:membrane"/>
    <property type="evidence" value="ECO:0007669"/>
    <property type="project" value="InterPro"/>
</dbReference>
<dbReference type="Gene3D" id="1.20.58.390">
    <property type="entry name" value="Neurotransmitter-gated ion-channel transmembrane domain"/>
    <property type="match status" value="1"/>
</dbReference>
<name>A0AAJ6QTA6_9ACAR</name>
<dbReference type="KEGG" id="goe:100901171"/>
<dbReference type="Proteomes" id="UP000694867">
    <property type="component" value="Unplaced"/>
</dbReference>
<feature type="domain" description="Neurotransmitter-gated ion-channel transmembrane" evidence="2">
    <location>
        <begin position="71"/>
        <end position="159"/>
    </location>
</feature>
<feature type="transmembrane region" description="Helical" evidence="1">
    <location>
        <begin position="64"/>
        <end position="87"/>
    </location>
</feature>
<dbReference type="GO" id="GO:0005230">
    <property type="term" value="F:extracellular ligand-gated monoatomic ion channel activity"/>
    <property type="evidence" value="ECO:0007669"/>
    <property type="project" value="UniProtKB-ARBA"/>
</dbReference>
<accession>A0AAJ6QTA6</accession>
<dbReference type="GO" id="GO:0005254">
    <property type="term" value="F:chloride channel activity"/>
    <property type="evidence" value="ECO:0007669"/>
    <property type="project" value="UniProtKB-ARBA"/>
</dbReference>
<dbReference type="PANTHER" id="PTHR18945">
    <property type="entry name" value="NEUROTRANSMITTER GATED ION CHANNEL"/>
    <property type="match status" value="1"/>
</dbReference>
<dbReference type="Pfam" id="PF02932">
    <property type="entry name" value="Neur_chan_memb"/>
    <property type="match status" value="1"/>
</dbReference>
<evidence type="ECO:0000313" key="3">
    <source>
        <dbReference type="Proteomes" id="UP000694867"/>
    </source>
</evidence>
<dbReference type="InterPro" id="IPR038050">
    <property type="entry name" value="Neuro_actylchol_rec"/>
</dbReference>
<feature type="transmembrane region" description="Helical" evidence="1">
    <location>
        <begin position="99"/>
        <end position="118"/>
    </location>
</feature>
<dbReference type="InterPro" id="IPR006029">
    <property type="entry name" value="Neurotrans-gated_channel_TM"/>
</dbReference>
<proteinExistence type="predicted"/>
<dbReference type="SUPFAM" id="SSF90112">
    <property type="entry name" value="Neurotransmitter-gated ion-channel transmembrane pore"/>
    <property type="match status" value="1"/>
</dbReference>
<dbReference type="AlphaFoldDB" id="A0AAJ6QTA6"/>
<dbReference type="InterPro" id="IPR006028">
    <property type="entry name" value="GABAA/Glycine_rcpt"/>
</dbReference>
<sequence>MRSFAYRRDQLSLLKQPGLDHIVYEGSSVLSENYVRVYPCSESDSKSVQKLDGLCVIFAFRRKLFYQLCSTYIPAFLLVIASFCPFFMSIRSTDSRVNVCVTVFQAMVVIFIQTRFFIPPVPYFTKMDLYMLTCFSCVTLSTLETVIVRVLLSKEDGNLIKLKIRKFNKRSKTKRTVKAVHQRSNQLIYEFRRGDQERRAQDEPNKQPASLRRFWRLRIRFPLKARTFDRISARVFSLFFLSFNCYYWLVIVAEES</sequence>
<evidence type="ECO:0000256" key="1">
    <source>
        <dbReference type="SAM" id="Phobius"/>
    </source>
</evidence>
<dbReference type="GO" id="GO:0004888">
    <property type="term" value="F:transmembrane signaling receptor activity"/>
    <property type="evidence" value="ECO:0007669"/>
    <property type="project" value="InterPro"/>
</dbReference>
<reference evidence="4" key="1">
    <citation type="submission" date="2025-08" db="UniProtKB">
        <authorList>
            <consortium name="RefSeq"/>
        </authorList>
    </citation>
    <scope>IDENTIFICATION</scope>
</reference>
<keyword evidence="1" id="KW-1133">Transmembrane helix</keyword>